<dbReference type="SMART" id="SM00345">
    <property type="entry name" value="HTH_GNTR"/>
    <property type="match status" value="1"/>
</dbReference>
<dbReference type="SUPFAM" id="SSF46785">
    <property type="entry name" value="Winged helix' DNA-binding domain"/>
    <property type="match status" value="1"/>
</dbReference>
<evidence type="ECO:0000259" key="4">
    <source>
        <dbReference type="PROSITE" id="PS50949"/>
    </source>
</evidence>
<keyword evidence="1" id="KW-0805">Transcription regulation</keyword>
<dbReference type="Gene3D" id="1.10.10.10">
    <property type="entry name" value="Winged helix-like DNA-binding domain superfamily/Winged helix DNA-binding domain"/>
    <property type="match status" value="1"/>
</dbReference>
<dbReference type="PROSITE" id="PS50949">
    <property type="entry name" value="HTH_GNTR"/>
    <property type="match status" value="1"/>
</dbReference>
<gene>
    <name evidence="5" type="ORF">F131LOC_00013</name>
</gene>
<dbReference type="GO" id="GO:0003700">
    <property type="term" value="F:DNA-binding transcription factor activity"/>
    <property type="evidence" value="ECO:0007669"/>
    <property type="project" value="InterPro"/>
</dbReference>
<dbReference type="InterPro" id="IPR050679">
    <property type="entry name" value="Bact_HTH_transcr_reg"/>
</dbReference>
<protein>
    <submittedName>
        <fullName evidence="5">GntR family transcriptional regulator</fullName>
    </submittedName>
</protein>
<dbReference type="Pfam" id="PF07702">
    <property type="entry name" value="UTRA"/>
    <property type="match status" value="1"/>
</dbReference>
<sequence length="289" mass="33030">MLKITKNILFYVVIRGCHFQYRGNKTSGIMASTQADQDQRRMEHAHTRLIEQLTQRFAATDNTPLYLKFAETVKNAVRSGTLEHGNILPGERDLSQLAGVSRITVRKAMQTLEEEGVVTRVRGYGTQINNIFEYSLKEARGFSQQVVLRGKKPNTLWVNKQIVKSSKEVAEQLAIAPDTPVFLLKRIRYVDEDAVSIEESYVPVDLIADAEDIGVSLYDYFRSQNINPQRTRSRVSARMPDAEFQSHIQLDNKVPVLVIKQIALDPQNRPIEYSISYCRSDLYVFICEE</sequence>
<dbReference type="InterPro" id="IPR036388">
    <property type="entry name" value="WH-like_DNA-bd_sf"/>
</dbReference>
<dbReference type="InterPro" id="IPR011663">
    <property type="entry name" value="UTRA"/>
</dbReference>
<dbReference type="SMART" id="SM00866">
    <property type="entry name" value="UTRA"/>
    <property type="match status" value="1"/>
</dbReference>
<dbReference type="Pfam" id="PF00392">
    <property type="entry name" value="GntR"/>
    <property type="match status" value="1"/>
</dbReference>
<keyword evidence="2" id="KW-0238">DNA-binding</keyword>
<dbReference type="CDD" id="cd07377">
    <property type="entry name" value="WHTH_GntR"/>
    <property type="match status" value="1"/>
</dbReference>
<dbReference type="InterPro" id="IPR000524">
    <property type="entry name" value="Tscrpt_reg_HTH_GntR"/>
</dbReference>
<evidence type="ECO:0000313" key="5">
    <source>
        <dbReference type="EMBL" id="POY51822.1"/>
    </source>
</evidence>
<dbReference type="PRINTS" id="PR00035">
    <property type="entry name" value="HTHGNTR"/>
</dbReference>
<dbReference type="AlphaFoldDB" id="A0A855MIV6"/>
<feature type="domain" description="HTH gntR-type" evidence="4">
    <location>
        <begin position="63"/>
        <end position="131"/>
    </location>
</feature>
<evidence type="ECO:0000256" key="2">
    <source>
        <dbReference type="ARBA" id="ARBA00023125"/>
    </source>
</evidence>
<dbReference type="EMBL" id="PDVW01000001">
    <property type="protein sequence ID" value="POY51822.1"/>
    <property type="molecule type" value="Genomic_DNA"/>
</dbReference>
<dbReference type="SUPFAM" id="SSF64288">
    <property type="entry name" value="Chorismate lyase-like"/>
    <property type="match status" value="1"/>
</dbReference>
<dbReference type="InterPro" id="IPR036390">
    <property type="entry name" value="WH_DNA-bd_sf"/>
</dbReference>
<evidence type="ECO:0000256" key="1">
    <source>
        <dbReference type="ARBA" id="ARBA00023015"/>
    </source>
</evidence>
<accession>A0A855MIV6</accession>
<evidence type="ECO:0000256" key="3">
    <source>
        <dbReference type="ARBA" id="ARBA00023163"/>
    </source>
</evidence>
<dbReference type="GO" id="GO:0045892">
    <property type="term" value="P:negative regulation of DNA-templated transcription"/>
    <property type="evidence" value="ECO:0007669"/>
    <property type="project" value="TreeGrafter"/>
</dbReference>
<name>A0A855MIV6_9GAMM</name>
<dbReference type="PANTHER" id="PTHR44846:SF1">
    <property type="entry name" value="MANNOSYL-D-GLYCERATE TRANSPORT_METABOLISM SYSTEM REPRESSOR MNGR-RELATED"/>
    <property type="match status" value="1"/>
</dbReference>
<organism evidence="5">
    <name type="scientific">Pectobacterium versatile</name>
    <dbReference type="NCBI Taxonomy" id="2488639"/>
    <lineage>
        <taxon>Bacteria</taxon>
        <taxon>Pseudomonadati</taxon>
        <taxon>Pseudomonadota</taxon>
        <taxon>Gammaproteobacteria</taxon>
        <taxon>Enterobacterales</taxon>
        <taxon>Pectobacteriaceae</taxon>
        <taxon>Pectobacterium</taxon>
    </lineage>
</organism>
<reference evidence="5" key="1">
    <citation type="submission" date="2017-12" db="EMBL/GenBank/DDBJ databases">
        <title>First report on the novel genomospecies/subspecies of Pectobacterium carotovorum in Russia.</title>
        <authorList>
            <person name="Shirshikov F.V."/>
            <person name="Miroshnikov K."/>
            <person name="Toshakov S.V."/>
            <person name="Kabanova A.P."/>
            <person name="Barannik A.P."/>
            <person name="Shneider M."/>
            <person name="Ignatov A.N."/>
            <person name="Miroshnikov K.A."/>
        </authorList>
    </citation>
    <scope>NUCLEOTIDE SEQUENCE [LARGE SCALE GENOMIC DNA]</scope>
    <source>
        <strain evidence="5">F131</strain>
    </source>
</reference>
<comment type="caution">
    <text evidence="5">The sequence shown here is derived from an EMBL/GenBank/DDBJ whole genome shotgun (WGS) entry which is preliminary data.</text>
</comment>
<dbReference type="InterPro" id="IPR028978">
    <property type="entry name" value="Chorismate_lyase_/UTRA_dom_sf"/>
</dbReference>
<proteinExistence type="predicted"/>
<dbReference type="PANTHER" id="PTHR44846">
    <property type="entry name" value="MANNOSYL-D-GLYCERATE TRANSPORT/METABOLISM SYSTEM REPRESSOR MNGR-RELATED"/>
    <property type="match status" value="1"/>
</dbReference>
<keyword evidence="3" id="KW-0804">Transcription</keyword>
<dbReference type="Gene3D" id="3.40.1410.10">
    <property type="entry name" value="Chorismate lyase-like"/>
    <property type="match status" value="1"/>
</dbReference>
<dbReference type="GO" id="GO:0003677">
    <property type="term" value="F:DNA binding"/>
    <property type="evidence" value="ECO:0007669"/>
    <property type="project" value="UniProtKB-KW"/>
</dbReference>